<dbReference type="Pfam" id="PF00158">
    <property type="entry name" value="Sigma54_activat"/>
    <property type="match status" value="1"/>
</dbReference>
<dbReference type="Gene3D" id="1.10.8.60">
    <property type="match status" value="1"/>
</dbReference>
<dbReference type="PANTHER" id="PTHR32071:SF21">
    <property type="entry name" value="TRANSCRIPTIONAL REGULATORY PROTEIN FLGR"/>
    <property type="match status" value="1"/>
</dbReference>
<dbReference type="CDD" id="cd00009">
    <property type="entry name" value="AAA"/>
    <property type="match status" value="1"/>
</dbReference>
<dbReference type="InterPro" id="IPR001789">
    <property type="entry name" value="Sig_transdc_resp-reg_receiver"/>
</dbReference>
<dbReference type="InterPro" id="IPR058031">
    <property type="entry name" value="AAA_lid_NorR"/>
</dbReference>
<proteinExistence type="predicted"/>
<evidence type="ECO:0000256" key="5">
    <source>
        <dbReference type="ARBA" id="ARBA00023125"/>
    </source>
</evidence>
<gene>
    <name evidence="11" type="ORF">A6A40_16450</name>
</gene>
<dbReference type="Gene3D" id="3.40.50.300">
    <property type="entry name" value="P-loop containing nucleotide triphosphate hydrolases"/>
    <property type="match status" value="1"/>
</dbReference>
<dbReference type="Pfam" id="PF02954">
    <property type="entry name" value="HTH_8"/>
    <property type="match status" value="1"/>
</dbReference>
<sequence>MRLLIVGTLEGYITAAGKIAMKRGAKVSHTDSIEGALTALRAAAGADLVMIDVKLDIATFIDSLKSERITIPVVACGIGTDAAAAVRAIRAGAKEYLPLPPNAELIAAVLEAVAEESHSIVCSDPAMLATLRLAEQVAPSDASVMITGESGTGKELMARFIHRKSRRANEPFVAVNCAAIPENLLESELFGHEKGAFTGAVARRLGKFEEANNGTLLLDELSEMHPRLQAKLLRAIQEKEIDRIGSSQPVKVNVRLIATSNRNLEAEVRSGNFREDLYFRLNVFSVAIPSLRERPADIPMIAEHFLRKYAEANGLGDKRLTEDALLMLKTHHWRGNVRELENTMHRAVLLSRGEEVGPEAIMLTSKMLAPEGSAQASIPADSPVANPFAGPGGTVPAAQPHAPQPAVPLVVPPPGALPTSYGPPKGGKTGPYGMAANSGAAAAANAGGTGAGLAALIGRTVADVERDLILETLTHCLGNRTHAANILGISIRTLRNKLKQYGDEGRNVPAPGNDERATA</sequence>
<dbReference type="Gene3D" id="3.40.50.2300">
    <property type="match status" value="1"/>
</dbReference>
<keyword evidence="7" id="KW-0804">Transcription</keyword>
<evidence type="ECO:0000256" key="3">
    <source>
        <dbReference type="ARBA" id="ARBA00023012"/>
    </source>
</evidence>
<dbReference type="GO" id="GO:0006355">
    <property type="term" value="P:regulation of DNA-templated transcription"/>
    <property type="evidence" value="ECO:0007669"/>
    <property type="project" value="InterPro"/>
</dbReference>
<dbReference type="KEGG" id="ahu:A6A40_16450"/>
<dbReference type="GO" id="GO:0043565">
    <property type="term" value="F:sequence-specific DNA binding"/>
    <property type="evidence" value="ECO:0007669"/>
    <property type="project" value="InterPro"/>
</dbReference>
<dbReference type="PANTHER" id="PTHR32071">
    <property type="entry name" value="TRANSCRIPTIONAL REGULATORY PROTEIN"/>
    <property type="match status" value="1"/>
</dbReference>
<name>A0A2R4VQG1_9PROT</name>
<keyword evidence="5" id="KW-0238">DNA-binding</keyword>
<evidence type="ECO:0000256" key="8">
    <source>
        <dbReference type="PROSITE-ProRule" id="PRU00169"/>
    </source>
</evidence>
<dbReference type="InterPro" id="IPR003593">
    <property type="entry name" value="AAA+_ATPase"/>
</dbReference>
<keyword evidence="11" id="KW-0614">Plasmid</keyword>
<dbReference type="AlphaFoldDB" id="A0A2R4VQG1"/>
<evidence type="ECO:0000256" key="1">
    <source>
        <dbReference type="ARBA" id="ARBA00022741"/>
    </source>
</evidence>
<keyword evidence="6" id="KW-0010">Activator</keyword>
<dbReference type="InterPro" id="IPR025943">
    <property type="entry name" value="Sigma_54_int_dom_ATP-bd_2"/>
</dbReference>
<dbReference type="SMART" id="SM00382">
    <property type="entry name" value="AAA"/>
    <property type="match status" value="1"/>
</dbReference>
<dbReference type="SUPFAM" id="SSF46689">
    <property type="entry name" value="Homeodomain-like"/>
    <property type="match status" value="1"/>
</dbReference>
<evidence type="ECO:0000313" key="12">
    <source>
        <dbReference type="Proteomes" id="UP000077405"/>
    </source>
</evidence>
<dbReference type="InterPro" id="IPR025662">
    <property type="entry name" value="Sigma_54_int_dom_ATP-bd_1"/>
</dbReference>
<dbReference type="SUPFAM" id="SSF52172">
    <property type="entry name" value="CheY-like"/>
    <property type="match status" value="1"/>
</dbReference>
<feature type="modified residue" description="4-aspartylphosphate" evidence="8">
    <location>
        <position position="52"/>
    </location>
</feature>
<dbReference type="Pfam" id="PF25601">
    <property type="entry name" value="AAA_lid_14"/>
    <property type="match status" value="1"/>
</dbReference>
<dbReference type="InterPro" id="IPR009057">
    <property type="entry name" value="Homeodomain-like_sf"/>
</dbReference>
<keyword evidence="8" id="KW-0597">Phosphoprotein</keyword>
<evidence type="ECO:0000256" key="7">
    <source>
        <dbReference type="ARBA" id="ARBA00023163"/>
    </source>
</evidence>
<dbReference type="InterPro" id="IPR002078">
    <property type="entry name" value="Sigma_54_int"/>
</dbReference>
<dbReference type="PROSITE" id="PS50045">
    <property type="entry name" value="SIGMA54_INTERACT_4"/>
    <property type="match status" value="1"/>
</dbReference>
<evidence type="ECO:0000256" key="6">
    <source>
        <dbReference type="ARBA" id="ARBA00023159"/>
    </source>
</evidence>
<dbReference type="SUPFAM" id="SSF52540">
    <property type="entry name" value="P-loop containing nucleoside triphosphate hydrolases"/>
    <property type="match status" value="1"/>
</dbReference>
<dbReference type="PRINTS" id="PR01590">
    <property type="entry name" value="HTHFIS"/>
</dbReference>
<organism evidence="11 12">
    <name type="scientific">Azospirillum humicireducens</name>
    <dbReference type="NCBI Taxonomy" id="1226968"/>
    <lineage>
        <taxon>Bacteria</taxon>
        <taxon>Pseudomonadati</taxon>
        <taxon>Pseudomonadota</taxon>
        <taxon>Alphaproteobacteria</taxon>
        <taxon>Rhodospirillales</taxon>
        <taxon>Azospirillaceae</taxon>
        <taxon>Azospirillum</taxon>
    </lineage>
</organism>
<dbReference type="InterPro" id="IPR027417">
    <property type="entry name" value="P-loop_NTPase"/>
</dbReference>
<dbReference type="EMBL" id="CP028902">
    <property type="protein sequence ID" value="AWB06657.1"/>
    <property type="molecule type" value="Genomic_DNA"/>
</dbReference>
<dbReference type="FunFam" id="3.40.50.300:FF:000006">
    <property type="entry name" value="DNA-binding transcriptional regulator NtrC"/>
    <property type="match status" value="1"/>
</dbReference>
<dbReference type="InterPro" id="IPR002197">
    <property type="entry name" value="HTH_Fis"/>
</dbReference>
<keyword evidence="3" id="KW-0902">Two-component regulatory system</keyword>
<dbReference type="Gene3D" id="1.10.10.60">
    <property type="entry name" value="Homeodomain-like"/>
    <property type="match status" value="1"/>
</dbReference>
<dbReference type="PROSITE" id="PS00676">
    <property type="entry name" value="SIGMA54_INTERACT_2"/>
    <property type="match status" value="1"/>
</dbReference>
<dbReference type="GO" id="GO:0000160">
    <property type="term" value="P:phosphorelay signal transduction system"/>
    <property type="evidence" value="ECO:0007669"/>
    <property type="project" value="UniProtKB-KW"/>
</dbReference>
<dbReference type="RefSeq" id="WP_108546964.1">
    <property type="nucleotide sequence ID" value="NZ_CP028902.1"/>
</dbReference>
<dbReference type="InterPro" id="IPR011006">
    <property type="entry name" value="CheY-like_superfamily"/>
</dbReference>
<keyword evidence="2" id="KW-0067">ATP-binding</keyword>
<geneLocation type="plasmid" evidence="11 12">
    <name>pYZ1</name>
</geneLocation>
<evidence type="ECO:0000259" key="9">
    <source>
        <dbReference type="PROSITE" id="PS50045"/>
    </source>
</evidence>
<feature type="domain" description="Response regulatory" evidence="10">
    <location>
        <begin position="2"/>
        <end position="114"/>
    </location>
</feature>
<dbReference type="PROSITE" id="PS50110">
    <property type="entry name" value="RESPONSE_REGULATORY"/>
    <property type="match status" value="1"/>
</dbReference>
<accession>A0A2R4VQG1</accession>
<protein>
    <submittedName>
        <fullName evidence="11">Sigma-54-dependent Fis family transcriptional regulator</fullName>
    </submittedName>
</protein>
<keyword evidence="1" id="KW-0547">Nucleotide-binding</keyword>
<evidence type="ECO:0000256" key="2">
    <source>
        <dbReference type="ARBA" id="ARBA00022840"/>
    </source>
</evidence>
<dbReference type="PROSITE" id="PS00675">
    <property type="entry name" value="SIGMA54_INTERACT_1"/>
    <property type="match status" value="1"/>
</dbReference>
<keyword evidence="4" id="KW-0805">Transcription regulation</keyword>
<evidence type="ECO:0000256" key="4">
    <source>
        <dbReference type="ARBA" id="ARBA00023015"/>
    </source>
</evidence>
<dbReference type="OrthoDB" id="9770562at2"/>
<dbReference type="GO" id="GO:0005524">
    <property type="term" value="F:ATP binding"/>
    <property type="evidence" value="ECO:0007669"/>
    <property type="project" value="UniProtKB-KW"/>
</dbReference>
<evidence type="ECO:0000313" key="11">
    <source>
        <dbReference type="EMBL" id="AWB06657.1"/>
    </source>
</evidence>
<reference evidence="11 12" key="1">
    <citation type="submission" date="2018-04" db="EMBL/GenBank/DDBJ databases">
        <title>Complete genome sequence of the nitrogen-fixing bacterium Azospirillum humicireducens type strain SgZ-5.</title>
        <authorList>
            <person name="Yu Z."/>
        </authorList>
    </citation>
    <scope>NUCLEOTIDE SEQUENCE [LARGE SCALE GENOMIC DNA]</scope>
    <source>
        <strain evidence="11 12">SgZ-5</strain>
        <plasmid evidence="11 12">pYZ1</plasmid>
    </source>
</reference>
<keyword evidence="12" id="KW-1185">Reference proteome</keyword>
<evidence type="ECO:0000259" key="10">
    <source>
        <dbReference type="PROSITE" id="PS50110"/>
    </source>
</evidence>
<dbReference type="Proteomes" id="UP000077405">
    <property type="component" value="Plasmid pYZ1"/>
</dbReference>
<feature type="domain" description="Sigma-54 factor interaction" evidence="9">
    <location>
        <begin position="120"/>
        <end position="349"/>
    </location>
</feature>